<organism evidence="3 4">
    <name type="scientific">Flavobacterium jumunjinense</name>
    <dbReference type="NCBI Taxonomy" id="998845"/>
    <lineage>
        <taxon>Bacteria</taxon>
        <taxon>Pseudomonadati</taxon>
        <taxon>Bacteroidota</taxon>
        <taxon>Flavobacteriia</taxon>
        <taxon>Flavobacteriales</taxon>
        <taxon>Flavobacteriaceae</taxon>
        <taxon>Flavobacterium</taxon>
    </lineage>
</organism>
<keyword evidence="1" id="KW-0472">Membrane</keyword>
<dbReference type="InterPro" id="IPR025640">
    <property type="entry name" value="GYF_2"/>
</dbReference>
<dbReference type="Proteomes" id="UP001589607">
    <property type="component" value="Unassembled WGS sequence"/>
</dbReference>
<feature type="domain" description="GYF" evidence="2">
    <location>
        <begin position="5"/>
        <end position="49"/>
    </location>
</feature>
<accession>A0ABV5GSV8</accession>
<dbReference type="Pfam" id="PF14237">
    <property type="entry name" value="GYF_2"/>
    <property type="match status" value="1"/>
</dbReference>
<evidence type="ECO:0000313" key="3">
    <source>
        <dbReference type="EMBL" id="MFB9098462.1"/>
    </source>
</evidence>
<keyword evidence="1" id="KW-1133">Transmembrane helix</keyword>
<keyword evidence="1" id="KW-0812">Transmembrane</keyword>
<comment type="caution">
    <text evidence="3">The sequence shown here is derived from an EMBL/GenBank/DDBJ whole genome shotgun (WGS) entry which is preliminary data.</text>
</comment>
<evidence type="ECO:0000259" key="2">
    <source>
        <dbReference type="Pfam" id="PF14237"/>
    </source>
</evidence>
<proteinExistence type="predicted"/>
<reference evidence="3 4" key="1">
    <citation type="submission" date="2024-09" db="EMBL/GenBank/DDBJ databases">
        <authorList>
            <person name="Sun Q."/>
            <person name="Mori K."/>
        </authorList>
    </citation>
    <scope>NUCLEOTIDE SEQUENCE [LARGE SCALE GENOMIC DNA]</scope>
    <source>
        <strain evidence="3 4">CECT 7955</strain>
    </source>
</reference>
<dbReference type="RefSeq" id="WP_236456388.1">
    <property type="nucleotide sequence ID" value="NZ_CBCSGE010000014.1"/>
</dbReference>
<dbReference type="EMBL" id="JBHMEY010000089">
    <property type="protein sequence ID" value="MFB9098462.1"/>
    <property type="molecule type" value="Genomic_DNA"/>
</dbReference>
<name>A0ABV5GSV8_9FLAO</name>
<feature type="transmembrane region" description="Helical" evidence="1">
    <location>
        <begin position="91"/>
        <end position="112"/>
    </location>
</feature>
<evidence type="ECO:0000256" key="1">
    <source>
        <dbReference type="SAM" id="Phobius"/>
    </source>
</evidence>
<protein>
    <submittedName>
        <fullName evidence="3">GYF domain-containing protein</fullName>
    </submittedName>
</protein>
<sequence length="238" mass="28303">MKSIYIISDDKKIGPLNFSDLIDHEINEKTLIWYEGKEDWQPASEILELKEFLQSKSFMNSIDVIPPNIDYLVDGNQRKAEEFIKVNKKLFLSYVLVILVIVITTFFLFFHFQKASEKENLLKEELIIKNNNKIRLLEDSIYRLNEMNANYEFMEYEKKLEEEIGKKQHQIMQLSNSVLEALENLSKAKKILKTAYENRDYGNVNDRIKDINFAKEEVEIWTNKVFQLEKELKKVETF</sequence>
<evidence type="ECO:0000313" key="4">
    <source>
        <dbReference type="Proteomes" id="UP001589607"/>
    </source>
</evidence>
<gene>
    <name evidence="3" type="ORF">ACFFVF_18305</name>
</gene>
<keyword evidence="4" id="KW-1185">Reference proteome</keyword>